<dbReference type="Gene3D" id="3.10.20.90">
    <property type="entry name" value="Phosphatidylinositol 3-kinase Catalytic Subunit, Chain A, domain 1"/>
    <property type="match status" value="1"/>
</dbReference>
<proteinExistence type="predicted"/>
<accession>A0A5B7DA11</accession>
<sequence>MSRSGEGTEIDGGEEEEREGGQESQTEPPSLVVPAGPCWPALTFIFSHAMGTEEQYNGPLAVTVRTVMGQSAVVQTWGYRSVMQLKITLSRLWGLLAQDIHLIFQEQAMIDDLTLGSYMTEDSTVTLVPRLNSGFY</sequence>
<feature type="region of interest" description="Disordered" evidence="1">
    <location>
        <begin position="1"/>
        <end position="34"/>
    </location>
</feature>
<feature type="compositionally biased region" description="Acidic residues" evidence="1">
    <location>
        <begin position="8"/>
        <end position="18"/>
    </location>
</feature>
<dbReference type="EMBL" id="VSRR010000642">
    <property type="protein sequence ID" value="MPC18039.1"/>
    <property type="molecule type" value="Genomic_DNA"/>
</dbReference>
<evidence type="ECO:0000259" key="2">
    <source>
        <dbReference type="PROSITE" id="PS50053"/>
    </source>
</evidence>
<dbReference type="SUPFAM" id="SSF54236">
    <property type="entry name" value="Ubiquitin-like"/>
    <property type="match status" value="1"/>
</dbReference>
<evidence type="ECO:0000256" key="1">
    <source>
        <dbReference type="SAM" id="MobiDB-lite"/>
    </source>
</evidence>
<reference evidence="3 4" key="1">
    <citation type="submission" date="2019-05" db="EMBL/GenBank/DDBJ databases">
        <title>Another draft genome of Portunus trituberculatus and its Hox gene families provides insights of decapod evolution.</title>
        <authorList>
            <person name="Jeong J.-H."/>
            <person name="Song I."/>
            <person name="Kim S."/>
            <person name="Choi T."/>
            <person name="Kim D."/>
            <person name="Ryu S."/>
            <person name="Kim W."/>
        </authorList>
    </citation>
    <scope>NUCLEOTIDE SEQUENCE [LARGE SCALE GENOMIC DNA]</scope>
    <source>
        <tissue evidence="3">Muscle</tissue>
    </source>
</reference>
<evidence type="ECO:0000313" key="3">
    <source>
        <dbReference type="EMBL" id="MPC18039.1"/>
    </source>
</evidence>
<dbReference type="CDD" id="cd17039">
    <property type="entry name" value="Ubl_ubiquitin_like"/>
    <property type="match status" value="1"/>
</dbReference>
<evidence type="ECO:0000313" key="4">
    <source>
        <dbReference type="Proteomes" id="UP000324222"/>
    </source>
</evidence>
<name>A0A5B7DA11_PORTR</name>
<gene>
    <name evidence="3" type="ORF">E2C01_010910</name>
</gene>
<keyword evidence="4" id="KW-1185">Reference proteome</keyword>
<dbReference type="AlphaFoldDB" id="A0A5B7DA11"/>
<dbReference type="InterPro" id="IPR029071">
    <property type="entry name" value="Ubiquitin-like_domsf"/>
</dbReference>
<dbReference type="Pfam" id="PF00240">
    <property type="entry name" value="ubiquitin"/>
    <property type="match status" value="1"/>
</dbReference>
<organism evidence="3 4">
    <name type="scientific">Portunus trituberculatus</name>
    <name type="common">Swimming crab</name>
    <name type="synonym">Neptunus trituberculatus</name>
    <dbReference type="NCBI Taxonomy" id="210409"/>
    <lineage>
        <taxon>Eukaryota</taxon>
        <taxon>Metazoa</taxon>
        <taxon>Ecdysozoa</taxon>
        <taxon>Arthropoda</taxon>
        <taxon>Crustacea</taxon>
        <taxon>Multicrustacea</taxon>
        <taxon>Malacostraca</taxon>
        <taxon>Eumalacostraca</taxon>
        <taxon>Eucarida</taxon>
        <taxon>Decapoda</taxon>
        <taxon>Pleocyemata</taxon>
        <taxon>Brachyura</taxon>
        <taxon>Eubrachyura</taxon>
        <taxon>Portunoidea</taxon>
        <taxon>Portunidae</taxon>
        <taxon>Portuninae</taxon>
        <taxon>Portunus</taxon>
    </lineage>
</organism>
<dbReference type="InterPro" id="IPR000626">
    <property type="entry name" value="Ubiquitin-like_dom"/>
</dbReference>
<comment type="caution">
    <text evidence="3">The sequence shown here is derived from an EMBL/GenBank/DDBJ whole genome shotgun (WGS) entry which is preliminary data.</text>
</comment>
<protein>
    <recommendedName>
        <fullName evidence="2">Ubiquitin-like domain-containing protein</fullName>
    </recommendedName>
</protein>
<feature type="domain" description="Ubiquitin-like" evidence="2">
    <location>
        <begin position="60"/>
        <end position="128"/>
    </location>
</feature>
<dbReference type="PROSITE" id="PS50053">
    <property type="entry name" value="UBIQUITIN_2"/>
    <property type="match status" value="1"/>
</dbReference>
<dbReference type="Proteomes" id="UP000324222">
    <property type="component" value="Unassembled WGS sequence"/>
</dbReference>